<dbReference type="AlphaFoldDB" id="A0A9D1RSA6"/>
<reference evidence="1" key="2">
    <citation type="submission" date="2021-04" db="EMBL/GenBank/DDBJ databases">
        <authorList>
            <person name="Gilroy R."/>
        </authorList>
    </citation>
    <scope>NUCLEOTIDE SEQUENCE</scope>
    <source>
        <strain evidence="1">ChiGjej6B6-1540</strain>
    </source>
</reference>
<reference evidence="1" key="1">
    <citation type="journal article" date="2021" name="PeerJ">
        <title>Extensive microbial diversity within the chicken gut microbiome revealed by metagenomics and culture.</title>
        <authorList>
            <person name="Gilroy R."/>
            <person name="Ravi A."/>
            <person name="Getino M."/>
            <person name="Pursley I."/>
            <person name="Horton D.L."/>
            <person name="Alikhan N.F."/>
            <person name="Baker D."/>
            <person name="Gharbi K."/>
            <person name="Hall N."/>
            <person name="Watson M."/>
            <person name="Adriaenssens E.M."/>
            <person name="Foster-Nyarko E."/>
            <person name="Jarju S."/>
            <person name="Secka A."/>
            <person name="Antonio M."/>
            <person name="Oren A."/>
            <person name="Chaudhuri R.R."/>
            <person name="La Ragione R."/>
            <person name="Hildebrand F."/>
            <person name="Pallen M.J."/>
        </authorList>
    </citation>
    <scope>NUCLEOTIDE SEQUENCE</scope>
    <source>
        <strain evidence="1">ChiGjej6B6-1540</strain>
    </source>
</reference>
<gene>
    <name evidence="1" type="ORF">H9868_01755</name>
</gene>
<protein>
    <submittedName>
        <fullName evidence="1">Uncharacterized protein</fullName>
    </submittedName>
</protein>
<organism evidence="1 2">
    <name type="scientific">Candidatus Flavonifractor merdipullorum</name>
    <dbReference type="NCBI Taxonomy" id="2838590"/>
    <lineage>
        <taxon>Bacteria</taxon>
        <taxon>Bacillati</taxon>
        <taxon>Bacillota</taxon>
        <taxon>Clostridia</taxon>
        <taxon>Eubacteriales</taxon>
        <taxon>Oscillospiraceae</taxon>
        <taxon>Flavonifractor</taxon>
    </lineage>
</organism>
<evidence type="ECO:0000313" key="1">
    <source>
        <dbReference type="EMBL" id="HIW93244.1"/>
    </source>
</evidence>
<accession>A0A9D1RSA6</accession>
<name>A0A9D1RSA6_9FIRM</name>
<dbReference type="Proteomes" id="UP000824192">
    <property type="component" value="Unassembled WGS sequence"/>
</dbReference>
<proteinExistence type="predicted"/>
<comment type="caution">
    <text evidence="1">The sequence shown here is derived from an EMBL/GenBank/DDBJ whole genome shotgun (WGS) entry which is preliminary data.</text>
</comment>
<dbReference type="EMBL" id="DXGA01000039">
    <property type="protein sequence ID" value="HIW93244.1"/>
    <property type="molecule type" value="Genomic_DNA"/>
</dbReference>
<evidence type="ECO:0000313" key="2">
    <source>
        <dbReference type="Proteomes" id="UP000824192"/>
    </source>
</evidence>
<sequence>MDDSGLSLLLLTPPDQSREAAASGLPVAHLAYRIGGGGHLFRSNLNPIARGGFLAVDAAGFDGKGQSAALVREILRECEARGFTGVLCDFEGPPLPILMETVSALDESLSRRNWPLLVPEHYGHAAPNGQVLLSSALSGGSLRQRLADVIQTRGAAGVALAVERVAHDFPLPSPDGQGTPLRQEDLQKLLEQREPQVYFSDALCAHYFTYMSRETGGHFVLFDDASSIRKKLQVARRLGIRRAVLPYPQVSGFLSELRS</sequence>